<reference evidence="2" key="1">
    <citation type="journal article" date="2020" name="Nat. Commun.">
        <title>Genome sequence of the cluster root forming white lupin.</title>
        <authorList>
            <person name="Hufnagel B."/>
            <person name="Marques A."/>
            <person name="Soriano A."/>
            <person name="Marques L."/>
            <person name="Divol F."/>
            <person name="Doumas P."/>
            <person name="Sallet E."/>
            <person name="Mancinotti D."/>
            <person name="Carrere S."/>
            <person name="Marande W."/>
            <person name="Arribat S."/>
            <person name="Keller J."/>
            <person name="Huneau C."/>
            <person name="Blein T."/>
            <person name="Aime D."/>
            <person name="Laguerre M."/>
            <person name="Taylor J."/>
            <person name="Schubert V."/>
            <person name="Nelson M."/>
            <person name="Geu-Flores F."/>
            <person name="Crespi M."/>
            <person name="Gallardo-Guerrero K."/>
            <person name="Delaux P.-M."/>
            <person name="Salse J."/>
            <person name="Berges H."/>
            <person name="Guyot R."/>
            <person name="Gouzy J."/>
            <person name="Peret B."/>
        </authorList>
    </citation>
    <scope>NUCLEOTIDE SEQUENCE [LARGE SCALE GENOMIC DNA]</scope>
    <source>
        <strain evidence="2">cv. Amiga</strain>
    </source>
</reference>
<organism evidence="1 2">
    <name type="scientific">Lupinus albus</name>
    <name type="common">White lupine</name>
    <name type="synonym">Lupinus termis</name>
    <dbReference type="NCBI Taxonomy" id="3870"/>
    <lineage>
        <taxon>Eukaryota</taxon>
        <taxon>Viridiplantae</taxon>
        <taxon>Streptophyta</taxon>
        <taxon>Embryophyta</taxon>
        <taxon>Tracheophyta</taxon>
        <taxon>Spermatophyta</taxon>
        <taxon>Magnoliopsida</taxon>
        <taxon>eudicotyledons</taxon>
        <taxon>Gunneridae</taxon>
        <taxon>Pentapetalae</taxon>
        <taxon>rosids</taxon>
        <taxon>fabids</taxon>
        <taxon>Fabales</taxon>
        <taxon>Fabaceae</taxon>
        <taxon>Papilionoideae</taxon>
        <taxon>50 kb inversion clade</taxon>
        <taxon>genistoids sensu lato</taxon>
        <taxon>core genistoids</taxon>
        <taxon>Genisteae</taxon>
        <taxon>Lupinus</taxon>
    </lineage>
</organism>
<keyword evidence="2" id="KW-1185">Reference proteome</keyword>
<dbReference type="OrthoDB" id="670909at2759"/>
<dbReference type="PANTHER" id="PTHR31071">
    <property type="entry name" value="GB|AAF24581.1"/>
    <property type="match status" value="1"/>
</dbReference>
<dbReference type="Proteomes" id="UP000447434">
    <property type="component" value="Chromosome 17"/>
</dbReference>
<dbReference type="EMBL" id="WOCE01000017">
    <property type="protein sequence ID" value="KAE9595447.1"/>
    <property type="molecule type" value="Genomic_DNA"/>
</dbReference>
<gene>
    <name evidence="1" type="ORF">Lalb_Chr17g0338891</name>
</gene>
<sequence>MKELLQEKQMNMQEIENIMKHMTVDNIFMKNKERDRFKAVVRSIREELEDERRLRKYSERLHRKLAQELSERKVWILLENLCDEFAKGIKDYEQELHHVIQYSDNGLDKVILHISEAWLDERMQMKQTESGNDLIERNSIVDKLGFDIETFPHAKRSFDLKKYGYSSPKELKEIHPCQHSFDCFLPKESTSAPQNMAEEDSIDTDFYEPKRVPGEELHKLSSRLFHCCNITTEIHLEKNGKPIRSKEIADTVSCDDNKSYLAEKK</sequence>
<accession>A0A6A4P994</accession>
<protein>
    <submittedName>
        <fullName evidence="1">Uncharacterized protein</fullName>
    </submittedName>
</protein>
<dbReference type="PANTHER" id="PTHR31071:SF9">
    <property type="entry name" value="INTRACELLULAR PROTEIN TRANSPORT PROTEIN USO1-RELATED"/>
    <property type="match status" value="1"/>
</dbReference>
<evidence type="ECO:0000313" key="1">
    <source>
        <dbReference type="EMBL" id="KAE9595447.1"/>
    </source>
</evidence>
<comment type="caution">
    <text evidence="1">The sequence shown here is derived from an EMBL/GenBank/DDBJ whole genome shotgun (WGS) entry which is preliminary data.</text>
</comment>
<dbReference type="InterPro" id="IPR043424">
    <property type="entry name" value="BLT-like"/>
</dbReference>
<proteinExistence type="predicted"/>
<name>A0A6A4P994_LUPAL</name>
<dbReference type="AlphaFoldDB" id="A0A6A4P994"/>
<evidence type="ECO:0000313" key="2">
    <source>
        <dbReference type="Proteomes" id="UP000447434"/>
    </source>
</evidence>